<accession>A0A0E9QPB8</accession>
<reference evidence="1" key="2">
    <citation type="journal article" date="2015" name="Fish Shellfish Immunol.">
        <title>Early steps in the European eel (Anguilla anguilla)-Vibrio vulnificus interaction in the gills: Role of the RtxA13 toxin.</title>
        <authorList>
            <person name="Callol A."/>
            <person name="Pajuelo D."/>
            <person name="Ebbesson L."/>
            <person name="Teles M."/>
            <person name="MacKenzie S."/>
            <person name="Amaro C."/>
        </authorList>
    </citation>
    <scope>NUCLEOTIDE SEQUENCE</scope>
</reference>
<organism evidence="1">
    <name type="scientific">Anguilla anguilla</name>
    <name type="common">European freshwater eel</name>
    <name type="synonym">Muraena anguilla</name>
    <dbReference type="NCBI Taxonomy" id="7936"/>
    <lineage>
        <taxon>Eukaryota</taxon>
        <taxon>Metazoa</taxon>
        <taxon>Chordata</taxon>
        <taxon>Craniata</taxon>
        <taxon>Vertebrata</taxon>
        <taxon>Euteleostomi</taxon>
        <taxon>Actinopterygii</taxon>
        <taxon>Neopterygii</taxon>
        <taxon>Teleostei</taxon>
        <taxon>Anguilliformes</taxon>
        <taxon>Anguillidae</taxon>
        <taxon>Anguilla</taxon>
    </lineage>
</organism>
<sequence length="40" mass="4364">MCTIKMTVQYLGGGIQIPHSCPPLSPHIHVHHLQSDDTNG</sequence>
<reference evidence="1" key="1">
    <citation type="submission" date="2014-11" db="EMBL/GenBank/DDBJ databases">
        <authorList>
            <person name="Amaro Gonzalez C."/>
        </authorList>
    </citation>
    <scope>NUCLEOTIDE SEQUENCE</scope>
</reference>
<name>A0A0E9QPB8_ANGAN</name>
<dbReference type="EMBL" id="GBXM01090584">
    <property type="protein sequence ID" value="JAH17993.1"/>
    <property type="molecule type" value="Transcribed_RNA"/>
</dbReference>
<protein>
    <submittedName>
        <fullName evidence="1">Uncharacterized protein</fullName>
    </submittedName>
</protein>
<evidence type="ECO:0000313" key="1">
    <source>
        <dbReference type="EMBL" id="JAH17993.1"/>
    </source>
</evidence>
<dbReference type="AlphaFoldDB" id="A0A0E9QPB8"/>
<proteinExistence type="predicted"/>